<sequence length="94" mass="10414">MKTRKAGIVLEENSLYDNPDSASNKSKKEAHPNVMSVMMADITIEATMAEMEESYLPDERNQPQQQSVSVASLLVQQLQDMIANSIRAQYGGLP</sequence>
<feature type="region of interest" description="Disordered" evidence="1">
    <location>
        <begin position="1"/>
        <end position="31"/>
    </location>
</feature>
<evidence type="ECO:0000313" key="4">
    <source>
        <dbReference type="Proteomes" id="UP000321393"/>
    </source>
</evidence>
<dbReference type="Proteomes" id="UP000321393">
    <property type="component" value="Unassembled WGS sequence"/>
</dbReference>
<evidence type="ECO:0000256" key="1">
    <source>
        <dbReference type="SAM" id="MobiDB-lite"/>
    </source>
</evidence>
<comment type="caution">
    <text evidence="3">The sequence shown here is derived from an EMBL/GenBank/DDBJ whole genome shotgun (WGS) entry which is preliminary data.</text>
</comment>
<dbReference type="EMBL" id="SSTD01013339">
    <property type="protein sequence ID" value="TYK07230.1"/>
    <property type="molecule type" value="Genomic_DNA"/>
</dbReference>
<dbReference type="AlphaFoldDB" id="A0A5D3C7C7"/>
<dbReference type="Proteomes" id="UP000321947">
    <property type="component" value="Unassembled WGS sequence"/>
</dbReference>
<reference evidence="4 5" key="1">
    <citation type="submission" date="2019-08" db="EMBL/GenBank/DDBJ databases">
        <title>Draft genome sequences of two oriental melons (Cucumis melo L. var makuwa).</title>
        <authorList>
            <person name="Kwon S.-Y."/>
        </authorList>
    </citation>
    <scope>NUCLEOTIDE SEQUENCE [LARGE SCALE GENOMIC DNA]</scope>
    <source>
        <strain evidence="5">cv. Chang Bougi</strain>
        <strain evidence="4">cv. SW 3</strain>
        <tissue evidence="3">Leaf</tissue>
    </source>
</reference>
<dbReference type="EMBL" id="SSTE01006761">
    <property type="protein sequence ID" value="KAA0058516.1"/>
    <property type="molecule type" value="Genomic_DNA"/>
</dbReference>
<proteinExistence type="predicted"/>
<organism evidence="3 5">
    <name type="scientific">Cucumis melo var. makuwa</name>
    <name type="common">Oriental melon</name>
    <dbReference type="NCBI Taxonomy" id="1194695"/>
    <lineage>
        <taxon>Eukaryota</taxon>
        <taxon>Viridiplantae</taxon>
        <taxon>Streptophyta</taxon>
        <taxon>Embryophyta</taxon>
        <taxon>Tracheophyta</taxon>
        <taxon>Spermatophyta</taxon>
        <taxon>Magnoliopsida</taxon>
        <taxon>eudicotyledons</taxon>
        <taxon>Gunneridae</taxon>
        <taxon>Pentapetalae</taxon>
        <taxon>rosids</taxon>
        <taxon>fabids</taxon>
        <taxon>Cucurbitales</taxon>
        <taxon>Cucurbitaceae</taxon>
        <taxon>Benincaseae</taxon>
        <taxon>Cucumis</taxon>
    </lineage>
</organism>
<protein>
    <submittedName>
        <fullName evidence="3">Ty3-gypsy retrotransposon protein</fullName>
    </submittedName>
</protein>
<evidence type="ECO:0000313" key="3">
    <source>
        <dbReference type="EMBL" id="TYK07230.1"/>
    </source>
</evidence>
<accession>A0A5D3C7C7</accession>
<name>A0A5D3C7C7_CUCMM</name>
<gene>
    <name evidence="3" type="ORF">E5676_scaffold606G001250</name>
    <name evidence="2" type="ORF">E6C27_scaffold132G001100</name>
</gene>
<evidence type="ECO:0000313" key="5">
    <source>
        <dbReference type="Proteomes" id="UP000321947"/>
    </source>
</evidence>
<evidence type="ECO:0000313" key="2">
    <source>
        <dbReference type="EMBL" id="KAA0058516.1"/>
    </source>
</evidence>